<reference evidence="3" key="1">
    <citation type="journal article" date="2021" name="Sci. Adv.">
        <title>The American lobster genome reveals insights on longevity, neural, and immune adaptations.</title>
        <authorList>
            <person name="Polinski J.M."/>
            <person name="Zimin A.V."/>
            <person name="Clark K.F."/>
            <person name="Kohn A.B."/>
            <person name="Sadowski N."/>
            <person name="Timp W."/>
            <person name="Ptitsyn A."/>
            <person name="Khanna P."/>
            <person name="Romanova D.Y."/>
            <person name="Williams P."/>
            <person name="Greenwood S.J."/>
            <person name="Moroz L.L."/>
            <person name="Walt D.R."/>
            <person name="Bodnar A.G."/>
        </authorList>
    </citation>
    <scope>NUCLEOTIDE SEQUENCE</scope>
    <source>
        <strain evidence="3">GMGI-L3</strain>
    </source>
</reference>
<feature type="region of interest" description="Disordered" evidence="1">
    <location>
        <begin position="42"/>
        <end position="107"/>
    </location>
</feature>
<comment type="caution">
    <text evidence="3">The sequence shown here is derived from an EMBL/GenBank/DDBJ whole genome shotgun (WGS) entry which is preliminary data.</text>
</comment>
<feature type="signal peptide" evidence="2">
    <location>
        <begin position="1"/>
        <end position="20"/>
    </location>
</feature>
<dbReference type="AlphaFoldDB" id="A0A8J5MRT1"/>
<evidence type="ECO:0000256" key="2">
    <source>
        <dbReference type="SAM" id="SignalP"/>
    </source>
</evidence>
<feature type="chain" id="PRO_5035248058" evidence="2">
    <location>
        <begin position="21"/>
        <end position="195"/>
    </location>
</feature>
<evidence type="ECO:0000256" key="1">
    <source>
        <dbReference type="SAM" id="MobiDB-lite"/>
    </source>
</evidence>
<evidence type="ECO:0000313" key="4">
    <source>
        <dbReference type="Proteomes" id="UP000747542"/>
    </source>
</evidence>
<evidence type="ECO:0000313" key="3">
    <source>
        <dbReference type="EMBL" id="KAG7161675.1"/>
    </source>
</evidence>
<feature type="compositionally biased region" description="Low complexity" evidence="1">
    <location>
        <begin position="95"/>
        <end position="107"/>
    </location>
</feature>
<organism evidence="3 4">
    <name type="scientific">Homarus americanus</name>
    <name type="common">American lobster</name>
    <dbReference type="NCBI Taxonomy" id="6706"/>
    <lineage>
        <taxon>Eukaryota</taxon>
        <taxon>Metazoa</taxon>
        <taxon>Ecdysozoa</taxon>
        <taxon>Arthropoda</taxon>
        <taxon>Crustacea</taxon>
        <taxon>Multicrustacea</taxon>
        <taxon>Malacostraca</taxon>
        <taxon>Eumalacostraca</taxon>
        <taxon>Eucarida</taxon>
        <taxon>Decapoda</taxon>
        <taxon>Pleocyemata</taxon>
        <taxon>Astacidea</taxon>
        <taxon>Nephropoidea</taxon>
        <taxon>Nephropidae</taxon>
        <taxon>Homarus</taxon>
    </lineage>
</organism>
<dbReference type="Proteomes" id="UP000747542">
    <property type="component" value="Unassembled WGS sequence"/>
</dbReference>
<feature type="compositionally biased region" description="Pro residues" evidence="1">
    <location>
        <begin position="64"/>
        <end position="73"/>
    </location>
</feature>
<feature type="compositionally biased region" description="Pro residues" evidence="1">
    <location>
        <begin position="42"/>
        <end position="56"/>
    </location>
</feature>
<sequence>METTLAVMMCATNSFTVVTAVFVPEVLPPVYNAGQPPPTPVYHPPYRPPPIIPAPTPLATHPAPTTPYVPSPTTPSTHRPSLGSSSPPRRPPVSRRPQPVYSPRVPQRVKNTHKLATPLLHKPETPLFHKPAVAHETGDLGVVNNEEPDFYSFKYGVKSEVSAFTHAEEYDGRTASGTFSLRQPNSHHNLVYVAG</sequence>
<accession>A0A8J5MRT1</accession>
<name>A0A8J5MRT1_HOMAM</name>
<proteinExistence type="predicted"/>
<feature type="compositionally biased region" description="Low complexity" evidence="1">
    <location>
        <begin position="74"/>
        <end position="87"/>
    </location>
</feature>
<gene>
    <name evidence="3" type="ORF">Hamer_G021015</name>
</gene>
<dbReference type="EMBL" id="JAHLQT010028818">
    <property type="protein sequence ID" value="KAG7161675.1"/>
    <property type="molecule type" value="Genomic_DNA"/>
</dbReference>
<keyword evidence="4" id="KW-1185">Reference proteome</keyword>
<keyword evidence="2" id="KW-0732">Signal</keyword>
<protein>
    <submittedName>
        <fullName evidence="3">Uncharacterized protein</fullName>
    </submittedName>
</protein>